<dbReference type="InterPro" id="IPR009739">
    <property type="entry name" value="LprI-like_N"/>
</dbReference>
<evidence type="ECO:0000259" key="2">
    <source>
        <dbReference type="Pfam" id="PF07007"/>
    </source>
</evidence>
<dbReference type="Gene3D" id="1.20.1270.180">
    <property type="match status" value="1"/>
</dbReference>
<dbReference type="Pfam" id="PF07007">
    <property type="entry name" value="LprI"/>
    <property type="match status" value="1"/>
</dbReference>
<dbReference type="RefSeq" id="WP_238204007.1">
    <property type="nucleotide sequence ID" value="NZ_BPQE01000016.1"/>
</dbReference>
<accession>A0ABU0I3V2</accession>
<proteinExistence type="predicted"/>
<evidence type="ECO:0000256" key="1">
    <source>
        <dbReference type="SAM" id="SignalP"/>
    </source>
</evidence>
<feature type="chain" id="PRO_5045881449" evidence="1">
    <location>
        <begin position="24"/>
        <end position="328"/>
    </location>
</feature>
<organism evidence="3 4">
    <name type="scientific">Methylobacterium aerolatum</name>
    <dbReference type="NCBI Taxonomy" id="418708"/>
    <lineage>
        <taxon>Bacteria</taxon>
        <taxon>Pseudomonadati</taxon>
        <taxon>Pseudomonadota</taxon>
        <taxon>Alphaproteobacteria</taxon>
        <taxon>Hyphomicrobiales</taxon>
        <taxon>Methylobacteriaceae</taxon>
        <taxon>Methylobacterium</taxon>
    </lineage>
</organism>
<feature type="domain" description="Lysozyme inhibitor LprI-like N-terminal" evidence="2">
    <location>
        <begin position="247"/>
        <end position="323"/>
    </location>
</feature>
<gene>
    <name evidence="3" type="ORF">QO012_003797</name>
</gene>
<sequence length="328" mass="33581">MTSSRHWRLALPALLLVLPAASAADSVEARCRAIAARTALPPALPPPKGPCDAYALTYGIPGRSGRPPDPKAALACASAADPASEEILGGSAILATLYANGLGVPRDLDRAGAFVCRAGLAEAEQEGMLDALAAMRAAGGRVAPFAVCDHATSALLGTACAVRQEADRAARDEDSFADIAATLSAPARDRLAILRDGARAFASAVAGNEVDRSGTAAPVFAIEAERAQADAFLATLKQLLGGTLTAAQPLPAADRALNTAYGRLMKAPAPFSGGTVTRDDVRATQRAWLAYRDRFAAFAALAAPSVPPEVLKAVLTAQRTAQLVALAP</sequence>
<dbReference type="EMBL" id="JAUSVP010000013">
    <property type="protein sequence ID" value="MDQ0449280.1"/>
    <property type="molecule type" value="Genomic_DNA"/>
</dbReference>
<name>A0ABU0I3V2_9HYPH</name>
<protein>
    <submittedName>
        <fullName evidence="3">Uncharacterized protein YecT (DUF1311 family)</fullName>
    </submittedName>
</protein>
<evidence type="ECO:0000313" key="4">
    <source>
        <dbReference type="Proteomes" id="UP001231124"/>
    </source>
</evidence>
<feature type="signal peptide" evidence="1">
    <location>
        <begin position="1"/>
        <end position="23"/>
    </location>
</feature>
<keyword evidence="1" id="KW-0732">Signal</keyword>
<keyword evidence="4" id="KW-1185">Reference proteome</keyword>
<evidence type="ECO:0000313" key="3">
    <source>
        <dbReference type="EMBL" id="MDQ0449280.1"/>
    </source>
</evidence>
<dbReference type="Proteomes" id="UP001231124">
    <property type="component" value="Unassembled WGS sequence"/>
</dbReference>
<comment type="caution">
    <text evidence="3">The sequence shown here is derived from an EMBL/GenBank/DDBJ whole genome shotgun (WGS) entry which is preliminary data.</text>
</comment>
<reference evidence="3 4" key="1">
    <citation type="submission" date="2023-07" db="EMBL/GenBank/DDBJ databases">
        <title>Genomic Encyclopedia of Type Strains, Phase IV (KMG-IV): sequencing the most valuable type-strain genomes for metagenomic binning, comparative biology and taxonomic classification.</title>
        <authorList>
            <person name="Goeker M."/>
        </authorList>
    </citation>
    <scope>NUCLEOTIDE SEQUENCE [LARGE SCALE GENOMIC DNA]</scope>
    <source>
        <strain evidence="3 4">DSM 19013</strain>
    </source>
</reference>